<dbReference type="Proteomes" id="UP001165677">
    <property type="component" value="Unassembled WGS sequence"/>
</dbReference>
<evidence type="ECO:0000313" key="1">
    <source>
        <dbReference type="EMBL" id="MCW1149130.1"/>
    </source>
</evidence>
<protein>
    <submittedName>
        <fullName evidence="1">Uncharacterized protein</fullName>
    </submittedName>
</protein>
<name>A0ABT3EKN8_9FLAO</name>
<proteinExistence type="predicted"/>
<dbReference type="EMBL" id="JAPCIO010000012">
    <property type="protein sequence ID" value="MCW1149130.1"/>
    <property type="molecule type" value="Genomic_DNA"/>
</dbReference>
<sequence length="211" mass="24900">MTPIQKTKTEKKVLRIYVDGKWNSTEFSNLFESFSLLYQLLIELDKIQTDESQYYLNVPDSQLSKSLLNINGQLYKKLNFPEAYENEKKFEGMFMSPLQYLSELEREVIEDLEIKEIKYASPGFTDFAGIGKIIEQLFNILKYYFPNKNERLQNQILQQDLVSKKISNLQILGYSKKDLRKLSDTRNNAILNLKQLELEDKIKNFEIQDLN</sequence>
<accession>A0ABT3EKN8</accession>
<dbReference type="RefSeq" id="WP_264369817.1">
    <property type="nucleotide sequence ID" value="NZ_JAPCIO010000012.1"/>
</dbReference>
<keyword evidence="2" id="KW-1185">Reference proteome</keyword>
<reference evidence="1" key="1">
    <citation type="submission" date="2022-10" db="EMBL/GenBank/DDBJ databases">
        <title>Flavobacterium sp. nov., a bacterium isolated from lake sediment.</title>
        <authorList>
            <person name="Qu J.-H."/>
        </authorList>
    </citation>
    <scope>NUCLEOTIDE SEQUENCE</scope>
    <source>
        <strain evidence="1">TH16-21</strain>
    </source>
</reference>
<gene>
    <name evidence="1" type="ORF">OJ995_12945</name>
</gene>
<evidence type="ECO:0000313" key="2">
    <source>
        <dbReference type="Proteomes" id="UP001165677"/>
    </source>
</evidence>
<organism evidence="1 2">
    <name type="scientific">Flavobacterium lacisediminis</name>
    <dbReference type="NCBI Taxonomy" id="2989705"/>
    <lineage>
        <taxon>Bacteria</taxon>
        <taxon>Pseudomonadati</taxon>
        <taxon>Bacteroidota</taxon>
        <taxon>Flavobacteriia</taxon>
        <taxon>Flavobacteriales</taxon>
        <taxon>Flavobacteriaceae</taxon>
        <taxon>Flavobacterium</taxon>
    </lineage>
</organism>
<comment type="caution">
    <text evidence="1">The sequence shown here is derived from an EMBL/GenBank/DDBJ whole genome shotgun (WGS) entry which is preliminary data.</text>
</comment>